<dbReference type="Pfam" id="PF08461">
    <property type="entry name" value="WHD_RNase_R"/>
    <property type="match status" value="1"/>
</dbReference>
<evidence type="ECO:0000313" key="3">
    <source>
        <dbReference type="EMBL" id="EMA42928.1"/>
    </source>
</evidence>
<dbReference type="InterPro" id="IPR038982">
    <property type="entry name" value="NrpR"/>
</dbReference>
<keyword evidence="4" id="KW-1185">Reference proteome</keyword>
<dbReference type="STRING" id="1227454.C446_03741"/>
<feature type="compositionally biased region" description="Polar residues" evidence="1">
    <location>
        <begin position="134"/>
        <end position="143"/>
    </location>
</feature>
<dbReference type="PANTHER" id="PTHR41964:SF1">
    <property type="entry name" value="GLOBAL NITROGEN REGULATOR NRPR"/>
    <property type="match status" value="1"/>
</dbReference>
<organism evidence="3 4">
    <name type="scientific">Halobiforma nitratireducens JCM 10879</name>
    <dbReference type="NCBI Taxonomy" id="1227454"/>
    <lineage>
        <taxon>Archaea</taxon>
        <taxon>Methanobacteriati</taxon>
        <taxon>Methanobacteriota</taxon>
        <taxon>Stenosarchaea group</taxon>
        <taxon>Halobacteria</taxon>
        <taxon>Halobacteriales</taxon>
        <taxon>Natrialbaceae</taxon>
        <taxon>Halobiforma</taxon>
    </lineage>
</organism>
<evidence type="ECO:0000313" key="4">
    <source>
        <dbReference type="Proteomes" id="UP000011607"/>
    </source>
</evidence>
<evidence type="ECO:0000259" key="2">
    <source>
        <dbReference type="Pfam" id="PF08461"/>
    </source>
</evidence>
<dbReference type="AlphaFoldDB" id="M0MC67"/>
<dbReference type="InterPro" id="IPR013668">
    <property type="entry name" value="RNase_R_HTH_12"/>
</dbReference>
<feature type="domain" description="Ribonuclease R winged-helix" evidence="2">
    <location>
        <begin position="12"/>
        <end position="74"/>
    </location>
</feature>
<dbReference type="EMBL" id="AOMA01000048">
    <property type="protein sequence ID" value="EMA42928.1"/>
    <property type="molecule type" value="Genomic_DNA"/>
</dbReference>
<dbReference type="Proteomes" id="UP000011607">
    <property type="component" value="Unassembled WGS sequence"/>
</dbReference>
<proteinExistence type="predicted"/>
<sequence length="396" mass="44193">MPPYLDRRLYDILRLVDHHGPIGSIQLVELIQHHGYDIKDRTIRLALPELEDHGLTEKVPGQGRRLTERGRQELEHGDVNARLEHIRTRIATLSSRVTYDPFEDTGDVIASCVSSRKPTRRRRACNRRERPVPVSSSATTARSGSVAWRRPRVDVRVGHPRRNGRATACGHRRVRPRGIVRDAVRDGAASRVRKRHTRSTGNGGRLASARSLVAVGFGFGRGFRLGVGVFLSVRSALEIVHRRPAILERVVTRSQRLVPRSSEITVGCQHGFPVGRGRPRGQFARTDDHALSFELGAPFGAGSVGTGDPDLVRVGVSDRLVDAHRPTRQAVVVVVVAPVLAAELVFTVADDRVRHPVRRHCDQVRTRSRLGDRRRREPLVVTDLHAEPSERRLEDG</sequence>
<dbReference type="InterPro" id="IPR036390">
    <property type="entry name" value="WH_DNA-bd_sf"/>
</dbReference>
<reference evidence="3 4" key="1">
    <citation type="journal article" date="2014" name="PLoS Genet.">
        <title>Phylogenetically driven sequencing of extremely halophilic archaea reveals strategies for static and dynamic osmo-response.</title>
        <authorList>
            <person name="Becker E.A."/>
            <person name="Seitzer P.M."/>
            <person name="Tritt A."/>
            <person name="Larsen D."/>
            <person name="Krusor M."/>
            <person name="Yao A.I."/>
            <person name="Wu D."/>
            <person name="Madern D."/>
            <person name="Eisen J.A."/>
            <person name="Darling A.E."/>
            <person name="Facciotti M.T."/>
        </authorList>
    </citation>
    <scope>NUCLEOTIDE SEQUENCE [LARGE SCALE GENOMIC DNA]</scope>
    <source>
        <strain evidence="3 4">JCM 10879</strain>
    </source>
</reference>
<name>M0MC67_9EURY</name>
<comment type="caution">
    <text evidence="3">The sequence shown here is derived from an EMBL/GenBank/DDBJ whole genome shotgun (WGS) entry which is preliminary data.</text>
</comment>
<gene>
    <name evidence="3" type="ORF">C446_03741</name>
</gene>
<dbReference type="eggNOG" id="arCOG02710">
    <property type="taxonomic scope" value="Archaea"/>
</dbReference>
<dbReference type="PANTHER" id="PTHR41964">
    <property type="entry name" value="GLOBAL NITROGEN REGULATOR NRPR"/>
    <property type="match status" value="1"/>
</dbReference>
<dbReference type="SUPFAM" id="SSF46785">
    <property type="entry name" value="Winged helix' DNA-binding domain"/>
    <property type="match status" value="1"/>
</dbReference>
<feature type="region of interest" description="Disordered" evidence="1">
    <location>
        <begin position="120"/>
        <end position="147"/>
    </location>
</feature>
<accession>M0MC67</accession>
<evidence type="ECO:0000256" key="1">
    <source>
        <dbReference type="SAM" id="MobiDB-lite"/>
    </source>
</evidence>
<protein>
    <submittedName>
        <fullName evidence="3">Ribonuclease R</fullName>
    </submittedName>
</protein>
<feature type="region of interest" description="Disordered" evidence="1">
    <location>
        <begin position="185"/>
        <end position="204"/>
    </location>
</feature>